<dbReference type="RefSeq" id="XP_007773175.1">
    <property type="nucleotide sequence ID" value="XM_007774985.1"/>
</dbReference>
<dbReference type="AlphaFoldDB" id="A0A5M3MC80"/>
<dbReference type="InterPro" id="IPR003615">
    <property type="entry name" value="HNH_nuc"/>
</dbReference>
<dbReference type="KEGG" id="cput:CONPUDRAFT_110500"/>
<dbReference type="OMA" id="RNGILMC"/>
<protein>
    <recommendedName>
        <fullName evidence="2">HNH nuclease domain-containing protein</fullName>
    </recommendedName>
</protein>
<evidence type="ECO:0000313" key="3">
    <source>
        <dbReference type="EMBL" id="EIW76852.1"/>
    </source>
</evidence>
<dbReference type="EMBL" id="JH711585">
    <property type="protein sequence ID" value="EIW76852.1"/>
    <property type="molecule type" value="Genomic_DNA"/>
</dbReference>
<proteinExistence type="predicted"/>
<feature type="region of interest" description="Disordered" evidence="1">
    <location>
        <begin position="214"/>
        <end position="235"/>
    </location>
</feature>
<name>A0A5M3MC80_CONPW</name>
<dbReference type="OrthoDB" id="2124139at2759"/>
<dbReference type="Pfam" id="PF13391">
    <property type="entry name" value="HNH_2"/>
    <property type="match status" value="1"/>
</dbReference>
<sequence>MSSLNLYPLPYTASNPPAELFRDIETASGRSDTTAFETDLDERDMFLGRRRCVVCGDGDRTLQHCHIIGGKDKPAWNLLKTLGWVPTGVKAEPQHESRNGLTMCPNHHQQFDDWRFFIRFEPNIKKYIFVLCDSYEESQAGKRLHGKAIALDFKDKRSPLPLLFLVHEYMVRGRNFFQRTSDVEITCEWQDWITTEDVVDDGNDGSFAFKRSAAPSSFSTGRPMPWQLPSTDAPPTGTQPLLTPPNGDLVAQLMAVQRTMPSWKEWQKETMGWEGTAEENIKRYVENVGVENAGVENSGIDN</sequence>
<evidence type="ECO:0000259" key="2">
    <source>
        <dbReference type="Pfam" id="PF13391"/>
    </source>
</evidence>
<evidence type="ECO:0000313" key="4">
    <source>
        <dbReference type="Proteomes" id="UP000053558"/>
    </source>
</evidence>
<feature type="domain" description="HNH nuclease" evidence="2">
    <location>
        <begin position="52"/>
        <end position="118"/>
    </location>
</feature>
<accession>A0A5M3MC80</accession>
<organism evidence="3 4">
    <name type="scientific">Coniophora puteana (strain RWD-64-598)</name>
    <name type="common">Brown rot fungus</name>
    <dbReference type="NCBI Taxonomy" id="741705"/>
    <lineage>
        <taxon>Eukaryota</taxon>
        <taxon>Fungi</taxon>
        <taxon>Dikarya</taxon>
        <taxon>Basidiomycota</taxon>
        <taxon>Agaricomycotina</taxon>
        <taxon>Agaricomycetes</taxon>
        <taxon>Agaricomycetidae</taxon>
        <taxon>Boletales</taxon>
        <taxon>Coniophorineae</taxon>
        <taxon>Coniophoraceae</taxon>
        <taxon>Coniophora</taxon>
    </lineage>
</organism>
<comment type="caution">
    <text evidence="3">The sequence shown here is derived from an EMBL/GenBank/DDBJ whole genome shotgun (WGS) entry which is preliminary data.</text>
</comment>
<keyword evidence="4" id="KW-1185">Reference proteome</keyword>
<dbReference type="Proteomes" id="UP000053558">
    <property type="component" value="Unassembled WGS sequence"/>
</dbReference>
<evidence type="ECO:0000256" key="1">
    <source>
        <dbReference type="SAM" id="MobiDB-lite"/>
    </source>
</evidence>
<dbReference type="GeneID" id="19198835"/>
<reference evidence="4" key="1">
    <citation type="journal article" date="2012" name="Science">
        <title>The Paleozoic origin of enzymatic lignin decomposition reconstructed from 31 fungal genomes.</title>
        <authorList>
            <person name="Floudas D."/>
            <person name="Binder M."/>
            <person name="Riley R."/>
            <person name="Barry K."/>
            <person name="Blanchette R.A."/>
            <person name="Henrissat B."/>
            <person name="Martinez A.T."/>
            <person name="Otillar R."/>
            <person name="Spatafora J.W."/>
            <person name="Yadav J.S."/>
            <person name="Aerts A."/>
            <person name="Benoit I."/>
            <person name="Boyd A."/>
            <person name="Carlson A."/>
            <person name="Copeland A."/>
            <person name="Coutinho P.M."/>
            <person name="de Vries R.P."/>
            <person name="Ferreira P."/>
            <person name="Findley K."/>
            <person name="Foster B."/>
            <person name="Gaskell J."/>
            <person name="Glotzer D."/>
            <person name="Gorecki P."/>
            <person name="Heitman J."/>
            <person name="Hesse C."/>
            <person name="Hori C."/>
            <person name="Igarashi K."/>
            <person name="Jurgens J.A."/>
            <person name="Kallen N."/>
            <person name="Kersten P."/>
            <person name="Kohler A."/>
            <person name="Kuees U."/>
            <person name="Kumar T.K.A."/>
            <person name="Kuo A."/>
            <person name="LaButti K."/>
            <person name="Larrondo L.F."/>
            <person name="Lindquist E."/>
            <person name="Ling A."/>
            <person name="Lombard V."/>
            <person name="Lucas S."/>
            <person name="Lundell T."/>
            <person name="Martin R."/>
            <person name="McLaughlin D.J."/>
            <person name="Morgenstern I."/>
            <person name="Morin E."/>
            <person name="Murat C."/>
            <person name="Nagy L.G."/>
            <person name="Nolan M."/>
            <person name="Ohm R.A."/>
            <person name="Patyshakuliyeva A."/>
            <person name="Rokas A."/>
            <person name="Ruiz-Duenas F.J."/>
            <person name="Sabat G."/>
            <person name="Salamov A."/>
            <person name="Samejima M."/>
            <person name="Schmutz J."/>
            <person name="Slot J.C."/>
            <person name="St John F."/>
            <person name="Stenlid J."/>
            <person name="Sun H."/>
            <person name="Sun S."/>
            <person name="Syed K."/>
            <person name="Tsang A."/>
            <person name="Wiebenga A."/>
            <person name="Young D."/>
            <person name="Pisabarro A."/>
            <person name="Eastwood D.C."/>
            <person name="Martin F."/>
            <person name="Cullen D."/>
            <person name="Grigoriev I.V."/>
            <person name="Hibbett D.S."/>
        </authorList>
    </citation>
    <scope>NUCLEOTIDE SEQUENCE [LARGE SCALE GENOMIC DNA]</scope>
    <source>
        <strain evidence="4">RWD-64-598 SS2</strain>
    </source>
</reference>
<gene>
    <name evidence="3" type="ORF">CONPUDRAFT_110500</name>
</gene>